<name>A0A1F4V1I2_UNCKA</name>
<dbReference type="STRING" id="1802610.A2W32_02290"/>
<protein>
    <submittedName>
        <fullName evidence="1">Uncharacterized protein</fullName>
    </submittedName>
</protein>
<reference evidence="1 2" key="1">
    <citation type="journal article" date="2016" name="Nat. Commun.">
        <title>Thousands of microbial genomes shed light on interconnected biogeochemical processes in an aquifer system.</title>
        <authorList>
            <person name="Anantharaman K."/>
            <person name="Brown C.T."/>
            <person name="Hug L.A."/>
            <person name="Sharon I."/>
            <person name="Castelle C.J."/>
            <person name="Probst A.J."/>
            <person name="Thomas B.C."/>
            <person name="Singh A."/>
            <person name="Wilkins M.J."/>
            <person name="Karaoz U."/>
            <person name="Brodie E.L."/>
            <person name="Williams K.H."/>
            <person name="Hubbard S.S."/>
            <person name="Banfield J.F."/>
        </authorList>
    </citation>
    <scope>NUCLEOTIDE SEQUENCE [LARGE SCALE GENOMIC DNA]</scope>
</reference>
<dbReference type="EMBL" id="MEUT01000030">
    <property type="protein sequence ID" value="OGC51051.1"/>
    <property type="molecule type" value="Genomic_DNA"/>
</dbReference>
<sequence length="485" mass="55877">MSKYLLVKLQKDGVNLRDLVEEINHYKSNILLPKIIQKHTNYEYKLILKNLNSLSLNCALTFKEAVELSSEITNSSAIEVFLNHGGKINCTFENLFDAAKSINSAILRSPRILEEDLYVINKYKNCKKIDDLMELTDYLKLSGVHKEEIFNSFSKLPPQKTSKYMRAVIQWFIGFKSVKSRRKDAISLPKADIESIYKIFLGEKRKPAIVAHYYTPYKSPNPLKTAGNGKIDLAELEFLHPRLYSYEVSKLLNVHFKWIVIDESSETGISDGISNNILEQNEDIISNYLKLTGADNFIEFRSMKKDIRDLLESKFEDIYLEKIPLTRVIDEQTFNLAIFASHSHLYSKGFSKDDIESVIKATLTRNKEDLTEHIWGYAYGLSQRLLTLKSIKESIKSEIRFNNKKLPQIYSDLLIKATVIRDPRRLSILSKSDIEDKSRLPNYGIPLYNRGIYLGVVNFCEAVKNIDKFLAYNIGNQIIAFEYSA</sequence>
<evidence type="ECO:0000313" key="1">
    <source>
        <dbReference type="EMBL" id="OGC51051.1"/>
    </source>
</evidence>
<gene>
    <name evidence="1" type="ORF">A2W32_02290</name>
</gene>
<proteinExistence type="predicted"/>
<dbReference type="AlphaFoldDB" id="A0A1F4V1I2"/>
<evidence type="ECO:0000313" key="2">
    <source>
        <dbReference type="Proteomes" id="UP000177371"/>
    </source>
</evidence>
<dbReference type="Proteomes" id="UP000177371">
    <property type="component" value="Unassembled WGS sequence"/>
</dbReference>
<organism evidence="1 2">
    <name type="scientific">candidate division WWE3 bacterium RBG_16_37_10</name>
    <dbReference type="NCBI Taxonomy" id="1802610"/>
    <lineage>
        <taxon>Bacteria</taxon>
        <taxon>Katanobacteria</taxon>
    </lineage>
</organism>
<accession>A0A1F4V1I2</accession>
<comment type="caution">
    <text evidence="1">The sequence shown here is derived from an EMBL/GenBank/DDBJ whole genome shotgun (WGS) entry which is preliminary data.</text>
</comment>